<keyword evidence="5" id="KW-1185">Reference proteome</keyword>
<feature type="domain" description="G-patch" evidence="2">
    <location>
        <begin position="306"/>
        <end position="352"/>
    </location>
</feature>
<dbReference type="Pfam" id="PF01424">
    <property type="entry name" value="R3H"/>
    <property type="match status" value="1"/>
</dbReference>
<dbReference type="GO" id="GO:0003676">
    <property type="term" value="F:nucleic acid binding"/>
    <property type="evidence" value="ECO:0007669"/>
    <property type="project" value="UniProtKB-UniRule"/>
</dbReference>
<feature type="compositionally biased region" description="Low complexity" evidence="1">
    <location>
        <begin position="142"/>
        <end position="159"/>
    </location>
</feature>
<dbReference type="SMART" id="SM00393">
    <property type="entry name" value="R3H"/>
    <property type="match status" value="1"/>
</dbReference>
<dbReference type="PANTHER" id="PTHR48430">
    <property type="entry name" value="PARTNER OF XRN-2 PROTEIN 1"/>
    <property type="match status" value="1"/>
</dbReference>
<dbReference type="OMA" id="FMLAHKD"/>
<dbReference type="Proteomes" id="UP001652626">
    <property type="component" value="Chromosome 28"/>
</dbReference>
<dbReference type="Pfam" id="PF11952">
    <property type="entry name" value="XTBD"/>
    <property type="match status" value="1"/>
</dbReference>
<feature type="domain" description="XRN2-binding (XTBD)" evidence="4">
    <location>
        <begin position="9"/>
        <end position="93"/>
    </location>
</feature>
<dbReference type="InterPro" id="IPR021859">
    <property type="entry name" value="XTBD"/>
</dbReference>
<dbReference type="InterPro" id="IPR001374">
    <property type="entry name" value="R3H_dom"/>
</dbReference>
<reference evidence="6" key="1">
    <citation type="submission" date="2025-08" db="UniProtKB">
        <authorList>
            <consortium name="RefSeq"/>
        </authorList>
    </citation>
    <scope>IDENTIFICATION</scope>
    <source>
        <tissue evidence="6">Whole body</tissue>
    </source>
</reference>
<dbReference type="Gene3D" id="3.30.1370.50">
    <property type="entry name" value="R3H-like domain"/>
    <property type="match status" value="1"/>
</dbReference>
<accession>A0A8B8I0F3</accession>
<dbReference type="GeneID" id="113396728"/>
<proteinExistence type="predicted"/>
<protein>
    <submittedName>
        <fullName evidence="6">Uncharacterized protein LOC113396728</fullName>
    </submittedName>
</protein>
<feature type="compositionally biased region" description="Basic and acidic residues" evidence="1">
    <location>
        <begin position="164"/>
        <end position="175"/>
    </location>
</feature>
<dbReference type="AlphaFoldDB" id="A0A8B8I0F3"/>
<gene>
    <name evidence="6" type="primary">LOC113396728</name>
</gene>
<dbReference type="InterPro" id="IPR036867">
    <property type="entry name" value="R3H_dom_sf"/>
</dbReference>
<dbReference type="PROSITE" id="PS51061">
    <property type="entry name" value="R3H"/>
    <property type="match status" value="1"/>
</dbReference>
<organism evidence="5 6">
    <name type="scientific">Vanessa tameamea</name>
    <name type="common">Kamehameha butterfly</name>
    <dbReference type="NCBI Taxonomy" id="334116"/>
    <lineage>
        <taxon>Eukaryota</taxon>
        <taxon>Metazoa</taxon>
        <taxon>Ecdysozoa</taxon>
        <taxon>Arthropoda</taxon>
        <taxon>Hexapoda</taxon>
        <taxon>Insecta</taxon>
        <taxon>Pterygota</taxon>
        <taxon>Neoptera</taxon>
        <taxon>Endopterygota</taxon>
        <taxon>Lepidoptera</taxon>
        <taxon>Glossata</taxon>
        <taxon>Ditrysia</taxon>
        <taxon>Papilionoidea</taxon>
        <taxon>Nymphalidae</taxon>
        <taxon>Nymphalinae</taxon>
        <taxon>Vanessa</taxon>
    </lineage>
</organism>
<dbReference type="SUPFAM" id="SSF82708">
    <property type="entry name" value="R3H domain"/>
    <property type="match status" value="1"/>
</dbReference>
<dbReference type="InterPro" id="IPR000467">
    <property type="entry name" value="G_patch_dom"/>
</dbReference>
<dbReference type="SMART" id="SM00443">
    <property type="entry name" value="G_patch"/>
    <property type="match status" value="1"/>
</dbReference>
<feature type="region of interest" description="Disordered" evidence="1">
    <location>
        <begin position="142"/>
        <end position="175"/>
    </location>
</feature>
<evidence type="ECO:0000313" key="5">
    <source>
        <dbReference type="Proteomes" id="UP001652626"/>
    </source>
</evidence>
<dbReference type="RefSeq" id="XP_026490564.2">
    <property type="nucleotide sequence ID" value="XM_026634779.2"/>
</dbReference>
<dbReference type="PANTHER" id="PTHR48430:SF1">
    <property type="entry name" value="PARTNER OF XRN-2 PROTEIN 1"/>
    <property type="match status" value="1"/>
</dbReference>
<evidence type="ECO:0000259" key="4">
    <source>
        <dbReference type="PROSITE" id="PS51827"/>
    </source>
</evidence>
<evidence type="ECO:0000313" key="6">
    <source>
        <dbReference type="RefSeq" id="XP_026490564.2"/>
    </source>
</evidence>
<feature type="domain" description="R3H" evidence="3">
    <location>
        <begin position="354"/>
        <end position="419"/>
    </location>
</feature>
<sequence length="450" mass="51019">MSFDVSWEVDKYKEEHESDEHWLLRKAFMERWKNDYPEERLVCLAQVFANIEFMGCRYPTEVMKEVARMSYDVTRQYRKSKKTKLQRTFVSASDAAEDRARGVKREGGVIKNGPNSKNMKILFVPQTKDDTVPVPNIEEAITENINNDNENTPEYNDNDLPIVDESKTDKKSDRSDEYMSEMLALKCLDVSRFSDKMFDTEFGKMVLLIRPWASKLSNIQSSCQACHLPIITTYKDNCFSLFIKGILVAQATGLKVDAKSVVETMAWNRLREQMVSVIIKELWLAQGDRVSVGDVSKVREFGKPVETSVAVKMMKLMGWKGGGLGADAQGIEEPIKPHLQMVNRAGLGCNVNIQQLRRAGQQLMTRFIASDAIDVDLVFSNEFSKEERAVLHQTAQRIGLASKSYGGDAERFLVVKKKLDPFSIVRAVIAKGGNTPKYQVFLPISLGQKR</sequence>
<dbReference type="PROSITE" id="PS50174">
    <property type="entry name" value="G_PATCH"/>
    <property type="match status" value="1"/>
</dbReference>
<name>A0A8B8I0F3_VANTA</name>
<evidence type="ECO:0000256" key="1">
    <source>
        <dbReference type="SAM" id="MobiDB-lite"/>
    </source>
</evidence>
<dbReference type="PROSITE" id="PS51827">
    <property type="entry name" value="XTBD"/>
    <property type="match status" value="1"/>
</dbReference>
<evidence type="ECO:0000259" key="2">
    <source>
        <dbReference type="PROSITE" id="PS50174"/>
    </source>
</evidence>
<dbReference type="OrthoDB" id="2359216at2759"/>
<dbReference type="Pfam" id="PF01585">
    <property type="entry name" value="G-patch"/>
    <property type="match status" value="1"/>
</dbReference>
<evidence type="ECO:0000259" key="3">
    <source>
        <dbReference type="PROSITE" id="PS51061"/>
    </source>
</evidence>